<accession>A0ABQ5JY33</accession>
<feature type="compositionally biased region" description="Acidic residues" evidence="1">
    <location>
        <begin position="106"/>
        <end position="137"/>
    </location>
</feature>
<keyword evidence="3" id="KW-1185">Reference proteome</keyword>
<organism evidence="2 3">
    <name type="scientific">Aduncisulcus paluster</name>
    <dbReference type="NCBI Taxonomy" id="2918883"/>
    <lineage>
        <taxon>Eukaryota</taxon>
        <taxon>Metamonada</taxon>
        <taxon>Carpediemonas-like organisms</taxon>
        <taxon>Aduncisulcus</taxon>
    </lineage>
</organism>
<dbReference type="Proteomes" id="UP001057375">
    <property type="component" value="Unassembled WGS sequence"/>
</dbReference>
<gene>
    <name evidence="2" type="ORF">ADUPG1_010968</name>
</gene>
<evidence type="ECO:0000313" key="2">
    <source>
        <dbReference type="EMBL" id="GKT16683.1"/>
    </source>
</evidence>
<evidence type="ECO:0000313" key="3">
    <source>
        <dbReference type="Proteomes" id="UP001057375"/>
    </source>
</evidence>
<feature type="compositionally biased region" description="Acidic residues" evidence="1">
    <location>
        <begin position="85"/>
        <end position="95"/>
    </location>
</feature>
<proteinExistence type="predicted"/>
<feature type="region of interest" description="Disordered" evidence="1">
    <location>
        <begin position="85"/>
        <end position="161"/>
    </location>
</feature>
<evidence type="ECO:0000256" key="1">
    <source>
        <dbReference type="SAM" id="MobiDB-lite"/>
    </source>
</evidence>
<comment type="caution">
    <text evidence="2">The sequence shown here is derived from an EMBL/GenBank/DDBJ whole genome shotgun (WGS) entry which is preliminary data.</text>
</comment>
<dbReference type="EMBL" id="BQXS01011779">
    <property type="protein sequence ID" value="GKT16683.1"/>
    <property type="molecule type" value="Genomic_DNA"/>
</dbReference>
<reference evidence="2" key="1">
    <citation type="submission" date="2022-03" db="EMBL/GenBank/DDBJ databases">
        <title>Draft genome sequence of Aduncisulcus paluster, a free-living microaerophilic Fornicata.</title>
        <authorList>
            <person name="Yuyama I."/>
            <person name="Kume K."/>
            <person name="Tamura T."/>
            <person name="Inagaki Y."/>
            <person name="Hashimoto T."/>
        </authorList>
    </citation>
    <scope>NUCLEOTIDE SEQUENCE</scope>
    <source>
        <strain evidence="2">NY0171</strain>
    </source>
</reference>
<name>A0ABQ5JY33_9EUKA</name>
<protein>
    <submittedName>
        <fullName evidence="2">Uncharacterized protein</fullName>
    </submittedName>
</protein>
<feature type="compositionally biased region" description="Low complexity" evidence="1">
    <location>
        <begin position="143"/>
        <end position="161"/>
    </location>
</feature>
<feature type="compositionally biased region" description="Basic and acidic residues" evidence="1">
    <location>
        <begin position="96"/>
        <end position="105"/>
    </location>
</feature>
<sequence length="161" mass="18614">MFKIISETPLESQDEIESLLSVEIDKLESDPALNYQKEKLLGFKNSLTILKRISSDEWEEERDKICKVVAERKLKIKQNSKIFDQEEDIFADEVDEAQKSSGVDEKMEEEEDFGVQWNDEEEKEISQEEQEKEEEKDDKDNSSSESSSTSSSEAESSQSEE</sequence>